<evidence type="ECO:0000313" key="2">
    <source>
        <dbReference type="EMBL" id="SDB05922.1"/>
    </source>
</evidence>
<gene>
    <name evidence="2" type="ORF">SAMN02982931_00432</name>
</gene>
<keyword evidence="1" id="KW-0472">Membrane</keyword>
<sequence length="178" mass="18706">MLSSDHGRSRRFGVRGFLFVLAATFGLAACTVQPLYGPTAGGGRVQATLTRISVQPVNTRVGQQVRNEVIFQMTGGAAISDPIYRMKLSVSSKEVGLGLTSTDASPIYQIQVAATYEVTKVDTGESIVKHTARGTASYSRSNQAFANSRAKIDAEDRAAGVVAEAIAIRVAAAIARGS</sequence>
<name>A0A1G6ABY7_9HYPH</name>
<organism evidence="2 3">
    <name type="scientific">Bauldia litoralis</name>
    <dbReference type="NCBI Taxonomy" id="665467"/>
    <lineage>
        <taxon>Bacteria</taxon>
        <taxon>Pseudomonadati</taxon>
        <taxon>Pseudomonadota</taxon>
        <taxon>Alphaproteobacteria</taxon>
        <taxon>Hyphomicrobiales</taxon>
        <taxon>Kaistiaceae</taxon>
        <taxon>Bauldia</taxon>
    </lineage>
</organism>
<accession>A0A1G6ABY7</accession>
<dbReference type="EMBL" id="FMXQ01000001">
    <property type="protein sequence ID" value="SDB05922.1"/>
    <property type="molecule type" value="Genomic_DNA"/>
</dbReference>
<dbReference type="AlphaFoldDB" id="A0A1G6ABY7"/>
<protein>
    <submittedName>
        <fullName evidence="2">LPS-assembly lipoprotein</fullName>
    </submittedName>
</protein>
<reference evidence="2 3" key="1">
    <citation type="submission" date="2016-10" db="EMBL/GenBank/DDBJ databases">
        <authorList>
            <person name="de Groot N.N."/>
        </authorList>
    </citation>
    <scope>NUCLEOTIDE SEQUENCE [LARGE SCALE GENOMIC DNA]</scope>
    <source>
        <strain evidence="2 3">ATCC 35022</strain>
    </source>
</reference>
<keyword evidence="3" id="KW-1185">Reference proteome</keyword>
<dbReference type="Gene3D" id="3.30.160.150">
    <property type="entry name" value="Lipoprotein like domain"/>
    <property type="match status" value="1"/>
</dbReference>
<evidence type="ECO:0000313" key="3">
    <source>
        <dbReference type="Proteomes" id="UP000199071"/>
    </source>
</evidence>
<keyword evidence="1" id="KW-1133">Transmembrane helix</keyword>
<proteinExistence type="predicted"/>
<dbReference type="Proteomes" id="UP000199071">
    <property type="component" value="Unassembled WGS sequence"/>
</dbReference>
<keyword evidence="1" id="KW-0812">Transmembrane</keyword>
<dbReference type="RefSeq" id="WP_175478251.1">
    <property type="nucleotide sequence ID" value="NZ_FMXQ01000001.1"/>
</dbReference>
<keyword evidence="2" id="KW-0449">Lipoprotein</keyword>
<evidence type="ECO:0000256" key="1">
    <source>
        <dbReference type="SAM" id="Phobius"/>
    </source>
</evidence>
<dbReference type="STRING" id="665467.SAMN02982931_00432"/>
<feature type="transmembrane region" description="Helical" evidence="1">
    <location>
        <begin position="12"/>
        <end position="36"/>
    </location>
</feature>